<organism evidence="4 5">
    <name type="scientific">Mycolicibacterium fluoranthenivorans</name>
    <dbReference type="NCBI Taxonomy" id="258505"/>
    <lineage>
        <taxon>Bacteria</taxon>
        <taxon>Bacillati</taxon>
        <taxon>Actinomycetota</taxon>
        <taxon>Actinomycetes</taxon>
        <taxon>Mycobacteriales</taxon>
        <taxon>Mycobacteriaceae</taxon>
        <taxon>Mycolicibacterium</taxon>
    </lineage>
</organism>
<accession>A0A1G4V8N4</accession>
<feature type="domain" description="N-acetyltransferase" evidence="3">
    <location>
        <begin position="24"/>
        <end position="164"/>
    </location>
</feature>
<proteinExistence type="predicted"/>
<evidence type="ECO:0000256" key="2">
    <source>
        <dbReference type="ARBA" id="ARBA00023315"/>
    </source>
</evidence>
<keyword evidence="2" id="KW-0012">Acyltransferase</keyword>
<dbReference type="PROSITE" id="PS51186">
    <property type="entry name" value="GNAT"/>
    <property type="match status" value="1"/>
</dbReference>
<reference evidence="5" key="1">
    <citation type="submission" date="2016-10" db="EMBL/GenBank/DDBJ databases">
        <authorList>
            <person name="Varghese N."/>
            <person name="Submissions S."/>
        </authorList>
    </citation>
    <scope>NUCLEOTIDE SEQUENCE [LARGE SCALE GENOMIC DNA]</scope>
    <source>
        <strain evidence="5">UNC267MFSha1.1M11</strain>
    </source>
</reference>
<evidence type="ECO:0000313" key="5">
    <source>
        <dbReference type="Proteomes" id="UP000199707"/>
    </source>
</evidence>
<name>A0A1G4V8N4_9MYCO</name>
<protein>
    <submittedName>
        <fullName evidence="4">Acetyltransferase (GNAT) family protein</fullName>
    </submittedName>
</protein>
<sequence>MSAIELRITGAEALDLLEPLWLTLHHHHMKVAAPAAFQDDATSWAARRAAYARWLSEDGSFVVLAERDGAAVGYAVVEMLPGPDDTWVTGARMAEVQTLAVAPAERGRGIGTMLLDAVDARLAELGIGDVFIAVLTGNADALRFYERRGLRPVMTHLARFAAEG</sequence>
<evidence type="ECO:0000259" key="3">
    <source>
        <dbReference type="PROSITE" id="PS51186"/>
    </source>
</evidence>
<dbReference type="Proteomes" id="UP000199707">
    <property type="component" value="Unassembled WGS sequence"/>
</dbReference>
<dbReference type="InterPro" id="IPR050832">
    <property type="entry name" value="Bact_Acetyltransf"/>
</dbReference>
<dbReference type="SUPFAM" id="SSF55729">
    <property type="entry name" value="Acyl-CoA N-acyltransferases (Nat)"/>
    <property type="match status" value="1"/>
</dbReference>
<evidence type="ECO:0000256" key="1">
    <source>
        <dbReference type="ARBA" id="ARBA00022679"/>
    </source>
</evidence>
<dbReference type="PANTHER" id="PTHR43877">
    <property type="entry name" value="AMINOALKYLPHOSPHONATE N-ACETYLTRANSFERASE-RELATED-RELATED"/>
    <property type="match status" value="1"/>
</dbReference>
<dbReference type="STRING" id="1502745.SAMN02799620_00512"/>
<evidence type="ECO:0000313" key="4">
    <source>
        <dbReference type="EMBL" id="SCX02987.1"/>
    </source>
</evidence>
<gene>
    <name evidence="4" type="ORF">SAMN02799620_00512</name>
</gene>
<dbReference type="Pfam" id="PF00583">
    <property type="entry name" value="Acetyltransf_1"/>
    <property type="match status" value="1"/>
</dbReference>
<dbReference type="EMBL" id="FMUB01000001">
    <property type="protein sequence ID" value="SCX02987.1"/>
    <property type="molecule type" value="Genomic_DNA"/>
</dbReference>
<dbReference type="RefSeq" id="WP_090353542.1">
    <property type="nucleotide sequence ID" value="NZ_FMUB01000001.1"/>
</dbReference>
<dbReference type="CDD" id="cd04301">
    <property type="entry name" value="NAT_SF"/>
    <property type="match status" value="1"/>
</dbReference>
<dbReference type="AlphaFoldDB" id="A0A1G4V8N4"/>
<dbReference type="InterPro" id="IPR000182">
    <property type="entry name" value="GNAT_dom"/>
</dbReference>
<dbReference type="GO" id="GO:0016747">
    <property type="term" value="F:acyltransferase activity, transferring groups other than amino-acyl groups"/>
    <property type="evidence" value="ECO:0007669"/>
    <property type="project" value="InterPro"/>
</dbReference>
<keyword evidence="1 4" id="KW-0808">Transferase</keyword>
<dbReference type="InterPro" id="IPR016181">
    <property type="entry name" value="Acyl_CoA_acyltransferase"/>
</dbReference>
<dbReference type="Gene3D" id="3.40.630.30">
    <property type="match status" value="1"/>
</dbReference>